<keyword evidence="3" id="KW-1185">Reference proteome</keyword>
<comment type="caution">
    <text evidence="2">The sequence shown here is derived from an EMBL/GenBank/DDBJ whole genome shotgun (WGS) entry which is preliminary data.</text>
</comment>
<evidence type="ECO:0000313" key="3">
    <source>
        <dbReference type="Proteomes" id="UP000274909"/>
    </source>
</evidence>
<dbReference type="Proteomes" id="UP000274909">
    <property type="component" value="Unassembled WGS sequence"/>
</dbReference>
<sequence>MTTNDTLIQIMSYGDYHVRLPRPELIPIPKIAETFDRLIEADRKRCEVNTTADRAKRELLDAESSDATATAIAYEEGRGDEADPRAATAPAEEVLKVAEARREPAKSGAVRTYRSLREAVAAGRASWRKSARKDAEVSVMELTGLHRLLEEEYQKLQASMGALELLAGDDLPPHHLAMDWSSRESVKLSEAIGILGEVIAGVDQRRRVL</sequence>
<keyword evidence="1" id="KW-0175">Coiled coil</keyword>
<reference evidence="2 3" key="1">
    <citation type="submission" date="2018-12" db="EMBL/GenBank/DDBJ databases">
        <authorList>
            <person name="Li F."/>
        </authorList>
    </citation>
    <scope>NUCLEOTIDE SEQUENCE [LARGE SCALE GENOMIC DNA]</scope>
    <source>
        <strain evidence="2 3">EGI 6500705</strain>
    </source>
</reference>
<dbReference type="RefSeq" id="WP_127048933.1">
    <property type="nucleotide sequence ID" value="NZ_RZGZ01000002.1"/>
</dbReference>
<organism evidence="2 3">
    <name type="scientific">Labedella endophytica</name>
    <dbReference type="NCBI Taxonomy" id="1523160"/>
    <lineage>
        <taxon>Bacteria</taxon>
        <taxon>Bacillati</taxon>
        <taxon>Actinomycetota</taxon>
        <taxon>Actinomycetes</taxon>
        <taxon>Micrococcales</taxon>
        <taxon>Microbacteriaceae</taxon>
        <taxon>Labedella</taxon>
    </lineage>
</organism>
<proteinExistence type="predicted"/>
<evidence type="ECO:0000256" key="1">
    <source>
        <dbReference type="SAM" id="Coils"/>
    </source>
</evidence>
<feature type="coiled-coil region" evidence="1">
    <location>
        <begin position="139"/>
        <end position="166"/>
    </location>
</feature>
<accession>A0A3S0VGP6</accession>
<protein>
    <submittedName>
        <fullName evidence="2">Uncharacterized protein</fullName>
    </submittedName>
</protein>
<dbReference type="EMBL" id="RZGZ01000002">
    <property type="protein sequence ID" value="RUR01420.1"/>
    <property type="molecule type" value="Genomic_DNA"/>
</dbReference>
<dbReference type="AlphaFoldDB" id="A0A3S0VGP6"/>
<gene>
    <name evidence="2" type="ORF">ELQ94_07945</name>
</gene>
<evidence type="ECO:0000313" key="2">
    <source>
        <dbReference type="EMBL" id="RUR01420.1"/>
    </source>
</evidence>
<name>A0A3S0VGP6_9MICO</name>